<sequence>MKLVILAWLAGLLGFALLVTGVALIYQPAAFIVAGICLVAWAHLADRASAVQRAQGKGG</sequence>
<keyword evidence="1" id="KW-0812">Transmembrane</keyword>
<reference evidence="2 3" key="1">
    <citation type="submission" date="2019-09" db="EMBL/GenBank/DDBJ databases">
        <title>Prosopis cineraria nodule microbiome.</title>
        <authorList>
            <person name="Chaluvadi S.R."/>
            <person name="Ali R."/>
            <person name="Wang X."/>
        </authorList>
    </citation>
    <scope>NUCLEOTIDE SEQUENCE [LARGE SCALE GENOMIC DNA]</scope>
    <source>
        <strain evidence="2 3">BG1</strain>
    </source>
</reference>
<dbReference type="EMBL" id="CP043626">
    <property type="protein sequence ID" value="QEY75785.1"/>
    <property type="molecule type" value="Genomic_DNA"/>
</dbReference>
<keyword evidence="1" id="KW-0472">Membrane</keyword>
<feature type="transmembrane region" description="Helical" evidence="1">
    <location>
        <begin position="28"/>
        <end position="45"/>
    </location>
</feature>
<dbReference type="Proteomes" id="UP000326659">
    <property type="component" value="Chromosome"/>
</dbReference>
<keyword evidence="1" id="KW-1133">Transmembrane helix</keyword>
<evidence type="ECO:0000313" key="2">
    <source>
        <dbReference type="EMBL" id="QEY75785.1"/>
    </source>
</evidence>
<proteinExistence type="predicted"/>
<dbReference type="AlphaFoldDB" id="A0A9X7N9B2"/>
<protein>
    <submittedName>
        <fullName evidence="2">Uncharacterized protein</fullName>
    </submittedName>
</protein>
<dbReference type="OrthoDB" id="9940621at2"/>
<accession>A0A9X7N9B2</accession>
<name>A0A9X7N9B2_PSEDE</name>
<organism evidence="2 3">
    <name type="scientific">Pseudomonas denitrificans</name>
    <dbReference type="NCBI Taxonomy" id="43306"/>
    <lineage>
        <taxon>Bacteria</taxon>
        <taxon>Pseudomonadati</taxon>
        <taxon>Pseudomonadota</taxon>
        <taxon>Gammaproteobacteria</taxon>
        <taxon>Pseudomonadales</taxon>
        <taxon>Pseudomonadaceae</taxon>
        <taxon>Halopseudomonas</taxon>
    </lineage>
</organism>
<gene>
    <name evidence="2" type="ORF">F1C79_31485</name>
</gene>
<keyword evidence="3" id="KW-1185">Reference proteome</keyword>
<evidence type="ECO:0000313" key="3">
    <source>
        <dbReference type="Proteomes" id="UP000326659"/>
    </source>
</evidence>
<evidence type="ECO:0000256" key="1">
    <source>
        <dbReference type="SAM" id="Phobius"/>
    </source>
</evidence>
<dbReference type="RefSeq" id="WP_151189574.1">
    <property type="nucleotide sequence ID" value="NZ_CP043626.1"/>
</dbReference>
<dbReference type="KEGG" id="pden:F1C79_31485"/>